<feature type="compositionally biased region" description="Polar residues" evidence="1">
    <location>
        <begin position="405"/>
        <end position="427"/>
    </location>
</feature>
<comment type="caution">
    <text evidence="2">The sequence shown here is derived from an EMBL/GenBank/DDBJ whole genome shotgun (WGS) entry which is preliminary data.</text>
</comment>
<dbReference type="EMBL" id="LSSM01003138">
    <property type="protein sequence ID" value="OMJ18956.1"/>
    <property type="molecule type" value="Genomic_DNA"/>
</dbReference>
<dbReference type="Proteomes" id="UP000187429">
    <property type="component" value="Unassembled WGS sequence"/>
</dbReference>
<dbReference type="PROSITE" id="PS00210">
    <property type="entry name" value="HEMOCYANIN_2"/>
    <property type="match status" value="1"/>
</dbReference>
<reference evidence="3" key="1">
    <citation type="submission" date="2017-01" db="EMBL/GenBank/DDBJ databases">
        <authorList>
            <person name="Wang Y."/>
            <person name="White M."/>
            <person name="Kvist S."/>
            <person name="Moncalvo J.-M."/>
        </authorList>
    </citation>
    <scope>NUCLEOTIDE SEQUENCE [LARGE SCALE GENOMIC DNA]</scope>
    <source>
        <strain evidence="3">ID-206-W2</strain>
    </source>
</reference>
<feature type="region of interest" description="Disordered" evidence="1">
    <location>
        <begin position="287"/>
        <end position="330"/>
    </location>
</feature>
<dbReference type="AlphaFoldDB" id="A0A1R1XWI9"/>
<feature type="compositionally biased region" description="Polar residues" evidence="1">
    <location>
        <begin position="448"/>
        <end position="462"/>
    </location>
</feature>
<gene>
    <name evidence="2" type="ORF">AYI69_g6819</name>
</gene>
<feature type="region of interest" description="Disordered" evidence="1">
    <location>
        <begin position="448"/>
        <end position="549"/>
    </location>
</feature>
<feature type="compositionally biased region" description="Polar residues" evidence="1">
    <location>
        <begin position="578"/>
        <end position="597"/>
    </location>
</feature>
<evidence type="ECO:0000256" key="1">
    <source>
        <dbReference type="SAM" id="MobiDB-lite"/>
    </source>
</evidence>
<feature type="region of interest" description="Disordered" evidence="1">
    <location>
        <begin position="569"/>
        <end position="598"/>
    </location>
</feature>
<feature type="compositionally biased region" description="Polar residues" evidence="1">
    <location>
        <begin position="501"/>
        <end position="549"/>
    </location>
</feature>
<feature type="compositionally biased region" description="Low complexity" evidence="1">
    <location>
        <begin position="393"/>
        <end position="404"/>
    </location>
</feature>
<feature type="region of interest" description="Disordered" evidence="1">
    <location>
        <begin position="130"/>
        <end position="172"/>
    </location>
</feature>
<feature type="compositionally biased region" description="Polar residues" evidence="1">
    <location>
        <begin position="300"/>
        <end position="312"/>
    </location>
</feature>
<organism evidence="2 3">
    <name type="scientific">Smittium culicis</name>
    <dbReference type="NCBI Taxonomy" id="133412"/>
    <lineage>
        <taxon>Eukaryota</taxon>
        <taxon>Fungi</taxon>
        <taxon>Fungi incertae sedis</taxon>
        <taxon>Zoopagomycota</taxon>
        <taxon>Kickxellomycotina</taxon>
        <taxon>Harpellomycetes</taxon>
        <taxon>Harpellales</taxon>
        <taxon>Legeriomycetaceae</taxon>
        <taxon>Smittium</taxon>
    </lineage>
</organism>
<keyword evidence="3" id="KW-1185">Reference proteome</keyword>
<sequence>MATRSRKTGHIFPHKQWTNDEFLALFEWLTIPENRASWNNSRVGSAELLSKYVCEKVKDSDRGVRQIEHKVRDLYKRYVEVKKYKQDALKNGLDEADMKTPSGGTRRPFQWFSQCESVFGDTIKPELSMSFSESATPQKEESLNSKDLLVDSQTSDTDGSAKKSNKRHSTSVTLNAATKRKISPTFKLAPSTIPKSNLSSAKSIINYKQIYPYKSRTKSENKLNESNMSIDKLLINSDKKKKNSKHSFVAYSFSNSTVGSSAKPTQTPKKSLNYEFINNIITFDKDGNQKKTKSYKPTAASKNIPTAPGSRSSEPKPEAVAPNPESNLSTLKKLDFHEATPTTEASSKQKKSPQKNPIVFAKFSQSKTETIVNNKSTTPLNNLPLTDKNDQKPSSSNPNSDVSSTNFAPSSSSHPSNRDTYNSNQNQSIVNTNSNFLQRDERFASLGNKFNSNDTISPAQRSYHSRFEPKSSPGKYTGFPSKDMYDRFQTDPIPEMDRGNTRQFQSPSIGSISNPTAFSDGSIINTPNSEPRIRPSNQRQPFPNNYDSTQYRDPLFYNFDIHSVQNTQMSSRPAIKGQETNQPPSFAQNTANHQNTAPVLDENLSREITYKVQSILNEFLSTFSQNFEYMRQNPKSSPINNQYELERYKIDIEYCLKQAQLLDKQRDREEMQKQRQWELEKISISNQQALKYEEIRSKTRADELRLELKILESKIKLASIKN</sequence>
<name>A0A1R1XWI9_9FUNG</name>
<accession>A0A1R1XWI9</accession>
<dbReference type="InterPro" id="IPR013788">
    <property type="entry name" value="Hemocyanin/hexamerin"/>
</dbReference>
<dbReference type="OrthoDB" id="5599780at2759"/>
<proteinExistence type="predicted"/>
<evidence type="ECO:0000313" key="2">
    <source>
        <dbReference type="EMBL" id="OMJ18956.1"/>
    </source>
</evidence>
<feature type="compositionally biased region" description="Basic and acidic residues" evidence="1">
    <location>
        <begin position="483"/>
        <end position="500"/>
    </location>
</feature>
<feature type="region of interest" description="Disordered" evidence="1">
    <location>
        <begin position="370"/>
        <end position="427"/>
    </location>
</feature>
<protein>
    <submittedName>
        <fullName evidence="2">Uncharacterized protein</fullName>
    </submittedName>
</protein>
<feature type="compositionally biased region" description="Polar residues" evidence="1">
    <location>
        <begin position="370"/>
        <end position="384"/>
    </location>
</feature>
<feature type="region of interest" description="Disordered" evidence="1">
    <location>
        <begin position="338"/>
        <end position="357"/>
    </location>
</feature>
<evidence type="ECO:0000313" key="3">
    <source>
        <dbReference type="Proteomes" id="UP000187429"/>
    </source>
</evidence>